<feature type="compositionally biased region" description="Polar residues" evidence="2">
    <location>
        <begin position="8"/>
        <end position="20"/>
    </location>
</feature>
<dbReference type="RefSeq" id="WP_150494953.1">
    <property type="nucleotide sequence ID" value="NZ_BMFA01000002.1"/>
</dbReference>
<protein>
    <submittedName>
        <fullName evidence="3">Uncharacterized protein</fullName>
    </submittedName>
</protein>
<dbReference type="EMBL" id="BMFA01000002">
    <property type="protein sequence ID" value="GGB39805.1"/>
    <property type="molecule type" value="Genomic_DNA"/>
</dbReference>
<keyword evidence="1" id="KW-0175">Coiled coil</keyword>
<evidence type="ECO:0000313" key="4">
    <source>
        <dbReference type="Proteomes" id="UP000605148"/>
    </source>
</evidence>
<organism evidence="3 4">
    <name type="scientific">Roseibium aquae</name>
    <dbReference type="NCBI Taxonomy" id="1323746"/>
    <lineage>
        <taxon>Bacteria</taxon>
        <taxon>Pseudomonadati</taxon>
        <taxon>Pseudomonadota</taxon>
        <taxon>Alphaproteobacteria</taxon>
        <taxon>Hyphomicrobiales</taxon>
        <taxon>Stappiaceae</taxon>
        <taxon>Roseibium</taxon>
    </lineage>
</organism>
<feature type="region of interest" description="Disordered" evidence="2">
    <location>
        <begin position="1"/>
        <end position="30"/>
    </location>
</feature>
<evidence type="ECO:0000256" key="2">
    <source>
        <dbReference type="SAM" id="MobiDB-lite"/>
    </source>
</evidence>
<dbReference type="AlphaFoldDB" id="A0A916TCA0"/>
<reference evidence="3" key="2">
    <citation type="submission" date="2020-09" db="EMBL/GenBank/DDBJ databases">
        <authorList>
            <person name="Sun Q."/>
            <person name="Zhou Y."/>
        </authorList>
    </citation>
    <scope>NUCLEOTIDE SEQUENCE</scope>
    <source>
        <strain evidence="3">CGMCC 1.12426</strain>
    </source>
</reference>
<reference evidence="3" key="1">
    <citation type="journal article" date="2014" name="Int. J. Syst. Evol. Microbiol.">
        <title>Complete genome sequence of Corynebacterium casei LMG S-19264T (=DSM 44701T), isolated from a smear-ripened cheese.</title>
        <authorList>
            <consortium name="US DOE Joint Genome Institute (JGI-PGF)"/>
            <person name="Walter F."/>
            <person name="Albersmeier A."/>
            <person name="Kalinowski J."/>
            <person name="Ruckert C."/>
        </authorList>
    </citation>
    <scope>NUCLEOTIDE SEQUENCE</scope>
    <source>
        <strain evidence="3">CGMCC 1.12426</strain>
    </source>
</reference>
<feature type="coiled-coil region" evidence="1">
    <location>
        <begin position="48"/>
        <end position="75"/>
    </location>
</feature>
<accession>A0A916TCA0</accession>
<dbReference type="Proteomes" id="UP000605148">
    <property type="component" value="Unassembled WGS sequence"/>
</dbReference>
<proteinExistence type="predicted"/>
<comment type="caution">
    <text evidence="3">The sequence shown here is derived from an EMBL/GenBank/DDBJ whole genome shotgun (WGS) entry which is preliminary data.</text>
</comment>
<gene>
    <name evidence="3" type="ORF">GCM10011316_09790</name>
</gene>
<evidence type="ECO:0000256" key="1">
    <source>
        <dbReference type="SAM" id="Coils"/>
    </source>
</evidence>
<keyword evidence="4" id="KW-1185">Reference proteome</keyword>
<name>A0A916TCA0_9HYPH</name>
<dbReference type="OrthoDB" id="7679086at2"/>
<evidence type="ECO:0000313" key="3">
    <source>
        <dbReference type="EMBL" id="GGB39805.1"/>
    </source>
</evidence>
<sequence>MPEGIGYSSAQALSQSTVLPQNERMAEKAEAVRTRQGEAVAEIVGRQAQFSSSRAETLARQAEQLENRVETRNDQNGLGNRVNLVV</sequence>